<dbReference type="Gene3D" id="1.25.40.10">
    <property type="entry name" value="Tetratricopeptide repeat domain"/>
    <property type="match status" value="3"/>
</dbReference>
<dbReference type="NCBIfam" id="NF040586">
    <property type="entry name" value="FxSxx_TPR"/>
    <property type="match status" value="1"/>
</dbReference>
<evidence type="ECO:0000313" key="4">
    <source>
        <dbReference type="EMBL" id="QUF04390.1"/>
    </source>
</evidence>
<feature type="domain" description="DUF7779" evidence="3">
    <location>
        <begin position="894"/>
        <end position="982"/>
    </location>
</feature>
<protein>
    <submittedName>
        <fullName evidence="4">Tetratricopeptide repeat protein</fullName>
    </submittedName>
</protein>
<proteinExistence type="predicted"/>
<name>A0AA45L7S9_9PSEU</name>
<dbReference type="Pfam" id="PF00931">
    <property type="entry name" value="NB-ARC"/>
    <property type="match status" value="1"/>
</dbReference>
<dbReference type="Gene3D" id="3.40.50.300">
    <property type="entry name" value="P-loop containing nucleotide triphosphate hydrolases"/>
    <property type="match status" value="1"/>
</dbReference>
<organism evidence="4 5">
    <name type="scientific">Actinosynnema pretiosum subsp. pretiosum</name>
    <dbReference type="NCBI Taxonomy" id="103721"/>
    <lineage>
        <taxon>Bacteria</taxon>
        <taxon>Bacillati</taxon>
        <taxon>Actinomycetota</taxon>
        <taxon>Actinomycetes</taxon>
        <taxon>Pseudonocardiales</taxon>
        <taxon>Pseudonocardiaceae</taxon>
        <taxon>Actinosynnema</taxon>
    </lineage>
</organism>
<dbReference type="InterPro" id="IPR056681">
    <property type="entry name" value="DUF7779"/>
</dbReference>
<evidence type="ECO:0000313" key="5">
    <source>
        <dbReference type="Proteomes" id="UP000677152"/>
    </source>
</evidence>
<sequence>MSGLDEDDPRGVAFVQHLDPLDEGGPVFDAAGLTAVEVRDVLWLAAVVAGPDHEPTSPDDRERAQGEDPVADPPVRHDREEGAGGGSGPSGAGEREESGGPAPVSGAGPSPPGGRTGRRWGVGGPETALLLDAANPSPEAPLSEGGWPTVQGLPDRRRISRVLRRLDRDTPSTDHDVLDEEATAVRAAEAGLWAPRWLSEPRRHFEVLLVVDTSLATGLWTELVREFRALLERQGVFRDVRVYWFDSEDTDHRNRSLRSEGGAPHGWWHLIGGATPRIVLVLTEATGKAWRTGVAAHLLNRWGRRLPVAVVNVLPQRMWPWGGLAARRMRLSAPHSGAANRWLRGAGEQTSGDGLLVPVLGLAAPWFSGWARLLTARGHREPVETTAVLVHPLGAEQPPVQDERQDVEPDEPTPAQRVRRFRTYASADGFQLAGLLAATPLSPALMKLVQRVMLPGSDMSAMAEVALGGLLTRRARVGQGRDTIAYDFAEGVRPELLATCRRSDTARVARVLAERAGGRFPALLTLGRAIDAPDTAELPPVTEETLPYVRVQAAVLTALSGRYAKHATRLTRSLVEQGFHTAEAIPPPHPAEDAPPPLEPTVSPAHHPQERRAGTAIASPGHVRADDARTGWEPGEPSTRDGGQPQVWGQVPLAPPNFVGRAYLLEKLRTRLTESGPTAVLPEALHGMGGVGKSYTVIEYIHRHAGEYDLVWWISAEHVAQINSAFVELAKRLGVPRAETADAAVPAVREALRRGEPFGRWMLVFDNADRPQDVKPFFPSSGGHIIVTSRNSEWAMAARAVEVDLFTRAESVELLKRRGGALADDEADALAEALGDLPLAVDQAAAWRAQTGMQVSEYLELLRQNRTELLEAGTSSEDQLPVAAAWNVPLKRLSESHPAALQLLQLCAFFGPEPISQRLFRGVHEIPVPPALSEALRDSIKFSRAVREISRYSLAKLDHRNNTLQLHRLVQTVLKDRLDEADREQFRQAVHELLAKGDPIDPDIVENWPRYAELLPHALMSQALESGSRLVRVFVLNLVQYLINSGDWTGARDLASRAVAVWDADPGPRDDEQGLHALEMSRRLAVAIRRLGAADEAVELNKQTLERFRATIGEDHELFLRMLDTVAADRRSQGRYTEERELQQQVCDRAVALLGEDDPETLVYAHNLASCHRLMGDYVRARALDEDNLRRRITTLGPKHILTFGSRNAVSMDLRECGYFVQAAEIQQKTLGYMNELFGPDHPATIGANRNLSVALRKAGRHARAKELADECLERYRRKLGDDHLDTMTALMNTSTDLRHLGELEASEEAALRSYRVFRDLISGPDHPYTLIAALNLGVTYRLLGKVDEALDTNGRTRDALLRVFDADHPTTLVAVTNLASDLAESGQVELAREHDTDTLARSTRVLGPDHPSTLAVALNLAIDLAALGEESQAAVLHGKTVASFRRVLGDDHPATSSAAQYVRANCDTDTMQF</sequence>
<reference evidence="4" key="1">
    <citation type="submission" date="2021-04" db="EMBL/GenBank/DDBJ databases">
        <title>Genomic sequence of Actinosynnema pretiosum subsp. pretiosum ATCC 31280 (C-14919).</title>
        <authorList>
            <person name="Bai L."/>
            <person name="Wang X."/>
            <person name="Xiao Y."/>
        </authorList>
    </citation>
    <scope>NUCLEOTIDE SEQUENCE</scope>
    <source>
        <strain evidence="4">ATCC 31280</strain>
    </source>
</reference>
<feature type="compositionally biased region" description="Basic and acidic residues" evidence="1">
    <location>
        <begin position="51"/>
        <end position="66"/>
    </location>
</feature>
<dbReference type="InterPro" id="IPR053137">
    <property type="entry name" value="NLR-like"/>
</dbReference>
<feature type="region of interest" description="Disordered" evidence="1">
    <location>
        <begin position="395"/>
        <end position="415"/>
    </location>
</feature>
<accession>A0AA45L7S9</accession>
<dbReference type="SUPFAM" id="SSF52540">
    <property type="entry name" value="P-loop containing nucleoside triphosphate hydrolases"/>
    <property type="match status" value="1"/>
</dbReference>
<evidence type="ECO:0000256" key="1">
    <source>
        <dbReference type="SAM" id="MobiDB-lite"/>
    </source>
</evidence>
<dbReference type="InterPro" id="IPR027417">
    <property type="entry name" value="P-loop_NTPase"/>
</dbReference>
<feature type="compositionally biased region" description="Low complexity" evidence="1">
    <location>
        <begin position="99"/>
        <end position="108"/>
    </location>
</feature>
<dbReference type="Proteomes" id="UP000677152">
    <property type="component" value="Chromosome"/>
</dbReference>
<dbReference type="NCBIfam" id="NF041121">
    <property type="entry name" value="SAV_2336_NTERM"/>
    <property type="match status" value="1"/>
</dbReference>
<feature type="region of interest" description="Disordered" evidence="1">
    <location>
        <begin position="583"/>
        <end position="650"/>
    </location>
</feature>
<dbReference type="PANTHER" id="PTHR46082:SF6">
    <property type="entry name" value="AAA+ ATPASE DOMAIN-CONTAINING PROTEIN-RELATED"/>
    <property type="match status" value="1"/>
</dbReference>
<feature type="region of interest" description="Disordered" evidence="1">
    <location>
        <begin position="49"/>
        <end position="153"/>
    </location>
</feature>
<dbReference type="InterPro" id="IPR011990">
    <property type="entry name" value="TPR-like_helical_dom_sf"/>
</dbReference>
<dbReference type="PANTHER" id="PTHR46082">
    <property type="entry name" value="ATP/GTP-BINDING PROTEIN-RELATED"/>
    <property type="match status" value="1"/>
</dbReference>
<dbReference type="InterPro" id="IPR002182">
    <property type="entry name" value="NB-ARC"/>
</dbReference>
<dbReference type="InterPro" id="IPR047738">
    <property type="entry name" value="SAV_2336-like_N"/>
</dbReference>
<evidence type="ECO:0000259" key="2">
    <source>
        <dbReference type="Pfam" id="PF00931"/>
    </source>
</evidence>
<dbReference type="SUPFAM" id="SSF48452">
    <property type="entry name" value="TPR-like"/>
    <property type="match status" value="2"/>
</dbReference>
<gene>
    <name evidence="4" type="ORF">KCV87_34665</name>
</gene>
<evidence type="ECO:0000259" key="3">
    <source>
        <dbReference type="Pfam" id="PF25000"/>
    </source>
</evidence>
<feature type="domain" description="NB-ARC" evidence="2">
    <location>
        <begin position="663"/>
        <end position="819"/>
    </location>
</feature>
<dbReference type="GO" id="GO:0043531">
    <property type="term" value="F:ADP binding"/>
    <property type="evidence" value="ECO:0007669"/>
    <property type="project" value="InterPro"/>
</dbReference>
<feature type="compositionally biased region" description="Pro residues" evidence="1">
    <location>
        <begin position="585"/>
        <end position="599"/>
    </location>
</feature>
<dbReference type="EMBL" id="CP073249">
    <property type="protein sequence ID" value="QUF04390.1"/>
    <property type="molecule type" value="Genomic_DNA"/>
</dbReference>
<dbReference type="Pfam" id="PF13424">
    <property type="entry name" value="TPR_12"/>
    <property type="match status" value="3"/>
</dbReference>
<dbReference type="Pfam" id="PF13374">
    <property type="entry name" value="TPR_10"/>
    <property type="match status" value="1"/>
</dbReference>
<dbReference type="Pfam" id="PF25000">
    <property type="entry name" value="DUF7779"/>
    <property type="match status" value="1"/>
</dbReference>